<keyword evidence="7" id="KW-1185">Reference proteome</keyword>
<comment type="similarity">
    <text evidence="2">Belongs to the bacterial solute-binding protein 1 family.</text>
</comment>
<dbReference type="CDD" id="cd14748">
    <property type="entry name" value="PBP2_UgpB"/>
    <property type="match status" value="1"/>
</dbReference>
<gene>
    <name evidence="6" type="ORF">EGT49_11360</name>
</gene>
<organism evidence="6 7">
    <name type="scientific">Companilactobacillus suantsaicola</name>
    <dbReference type="NCBI Taxonomy" id="2487723"/>
    <lineage>
        <taxon>Bacteria</taxon>
        <taxon>Bacillati</taxon>
        <taxon>Bacillota</taxon>
        <taxon>Bacilli</taxon>
        <taxon>Lactobacillales</taxon>
        <taxon>Lactobacillaceae</taxon>
        <taxon>Companilactobacillus</taxon>
    </lineage>
</organism>
<dbReference type="PROSITE" id="PS01037">
    <property type="entry name" value="SBP_BACTERIAL_1"/>
    <property type="match status" value="1"/>
</dbReference>
<comment type="subcellular location">
    <subcellularLocation>
        <location evidence="1">Cell envelope</location>
    </subcellularLocation>
</comment>
<protein>
    <submittedName>
        <fullName evidence="6">ABC transporter substrate-binding protein</fullName>
    </submittedName>
</protein>
<evidence type="ECO:0000313" key="6">
    <source>
        <dbReference type="EMBL" id="TGD21372.1"/>
    </source>
</evidence>
<accession>A0A4Z0JFH5</accession>
<dbReference type="GO" id="GO:0055085">
    <property type="term" value="P:transmembrane transport"/>
    <property type="evidence" value="ECO:0007669"/>
    <property type="project" value="InterPro"/>
</dbReference>
<dbReference type="GO" id="GO:0030313">
    <property type="term" value="C:cell envelope"/>
    <property type="evidence" value="ECO:0007669"/>
    <property type="project" value="UniProtKB-SubCell"/>
</dbReference>
<comment type="caution">
    <text evidence="6">The sequence shown here is derived from an EMBL/GenBank/DDBJ whole genome shotgun (WGS) entry which is preliminary data.</text>
</comment>
<evidence type="ECO:0000256" key="2">
    <source>
        <dbReference type="ARBA" id="ARBA00008520"/>
    </source>
</evidence>
<keyword evidence="4" id="KW-0732">Signal</keyword>
<reference evidence="6 7" key="1">
    <citation type="submission" date="2018-10" db="EMBL/GenBank/DDBJ databases">
        <title>Lactobacillus sp. R7 and Lactobacillus sp. R19 isolated from fermented mustard green product of Taiwan.</title>
        <authorList>
            <person name="Lin S.-T."/>
        </authorList>
    </citation>
    <scope>NUCLEOTIDE SEQUENCE [LARGE SCALE GENOMIC DNA]</scope>
    <source>
        <strain evidence="6 7">BCRC 81127</strain>
    </source>
</reference>
<dbReference type="InterPro" id="IPR006059">
    <property type="entry name" value="SBP"/>
</dbReference>
<dbReference type="SUPFAM" id="SSF53850">
    <property type="entry name" value="Periplasmic binding protein-like II"/>
    <property type="match status" value="1"/>
</dbReference>
<sequence length="449" mass="50031">MTKYKKMILSLILVIGVIFLGVFGNNISAQTSANNRIPVVFWHEMGGPAEKTLLKLVNDFNKSQTKYQVIPKYQGSYDTAIQKIFQTHGTNTSPAVFQSSNVSTAQVLHSGFTTPIQKFVDADNYDLSKISPVARAFHAQGGKQQAMPFNTSQPVLYYNATLLEKYGITPPSVSPTYSEITKIAKELYEKSNHQVKGMTVQIYGWLLEEAIANNGGMFTNRNDGHTGNPTKVSINNPEAIEFFKWIRENIKNGDFMDYGAGSMASTNQTSGFLTNKVGMYVQSSASMSQLNKKNKNKLGVTYFPHADGKKANGVSIGGAALWISNDKPKEIQQGAYEFIKYTVRPEVQAQWQKSTGYMALNKDSKDTKILQQFYAKHPEGKIPSQQLQNTVPNFGNSGILLEGMQSIRKLEENAMEKIYRGGDIEKTLQQNEDAINEIVYNQNRANGYK</sequence>
<proteinExistence type="inferred from homology"/>
<dbReference type="OrthoDB" id="9795467at2"/>
<evidence type="ECO:0000313" key="7">
    <source>
        <dbReference type="Proteomes" id="UP000298021"/>
    </source>
</evidence>
<dbReference type="InterPro" id="IPR050490">
    <property type="entry name" value="Bact_solute-bd_prot1"/>
</dbReference>
<dbReference type="Gene3D" id="3.40.190.10">
    <property type="entry name" value="Periplasmic binding protein-like II"/>
    <property type="match status" value="2"/>
</dbReference>
<keyword evidence="3" id="KW-0813">Transport</keyword>
<dbReference type="Pfam" id="PF13416">
    <property type="entry name" value="SBP_bac_8"/>
    <property type="match status" value="1"/>
</dbReference>
<evidence type="ECO:0000256" key="1">
    <source>
        <dbReference type="ARBA" id="ARBA00004196"/>
    </source>
</evidence>
<name>A0A4Z0JFH5_9LACO</name>
<dbReference type="AlphaFoldDB" id="A0A4Z0JFH5"/>
<evidence type="ECO:0000256" key="5">
    <source>
        <dbReference type="ARBA" id="ARBA00022764"/>
    </source>
</evidence>
<dbReference type="PANTHER" id="PTHR43649:SF31">
    <property type="entry name" value="SN-GLYCEROL-3-PHOSPHATE-BINDING PERIPLASMIC PROTEIN UGPB"/>
    <property type="match status" value="1"/>
</dbReference>
<keyword evidence="5" id="KW-0574">Periplasm</keyword>
<evidence type="ECO:0000256" key="4">
    <source>
        <dbReference type="ARBA" id="ARBA00022729"/>
    </source>
</evidence>
<dbReference type="InterPro" id="IPR006061">
    <property type="entry name" value="SBP_1_CS"/>
</dbReference>
<evidence type="ECO:0000256" key="3">
    <source>
        <dbReference type="ARBA" id="ARBA00022448"/>
    </source>
</evidence>
<dbReference type="EMBL" id="RKLY01000039">
    <property type="protein sequence ID" value="TGD21372.1"/>
    <property type="molecule type" value="Genomic_DNA"/>
</dbReference>
<dbReference type="RefSeq" id="WP_135374401.1">
    <property type="nucleotide sequence ID" value="NZ_RKLY01000039.1"/>
</dbReference>
<dbReference type="PANTHER" id="PTHR43649">
    <property type="entry name" value="ARABINOSE-BINDING PROTEIN-RELATED"/>
    <property type="match status" value="1"/>
</dbReference>
<dbReference type="Proteomes" id="UP000298021">
    <property type="component" value="Unassembled WGS sequence"/>
</dbReference>